<dbReference type="InterPro" id="IPR043128">
    <property type="entry name" value="Rev_trsase/Diguanyl_cyclase"/>
</dbReference>
<dbReference type="EMBL" id="SNRW01019395">
    <property type="protein sequence ID" value="KAA6366421.1"/>
    <property type="molecule type" value="Genomic_DNA"/>
</dbReference>
<organism evidence="1 2">
    <name type="scientific">Streblomastix strix</name>
    <dbReference type="NCBI Taxonomy" id="222440"/>
    <lineage>
        <taxon>Eukaryota</taxon>
        <taxon>Metamonada</taxon>
        <taxon>Preaxostyla</taxon>
        <taxon>Oxymonadida</taxon>
        <taxon>Streblomastigidae</taxon>
        <taxon>Streblomastix</taxon>
    </lineage>
</organism>
<accession>A0A5J4U963</accession>
<evidence type="ECO:0000313" key="1">
    <source>
        <dbReference type="EMBL" id="KAA6366421.1"/>
    </source>
</evidence>
<name>A0A5J4U963_9EUKA</name>
<sequence length="166" mass="19407">MTFETKHSPIFFAEAIESILRQIRIHSQVKILNYCDDTLLIHQDNQTIKLQTMEIIKTLEQMDMDPEGNEYKSVGRVKTENDISFERFVQPNKQKQMCEDKITSSAERQTELPETPDKISVFISNGIRQSEDTSVEDRIMEWNNDSEMGGIQRTEMTHHCKAEEQH</sequence>
<reference evidence="1 2" key="1">
    <citation type="submission" date="2019-03" db="EMBL/GenBank/DDBJ databases">
        <title>Single cell metagenomics reveals metabolic interactions within the superorganism composed of flagellate Streblomastix strix and complex community of Bacteroidetes bacteria on its surface.</title>
        <authorList>
            <person name="Treitli S.C."/>
            <person name="Kolisko M."/>
            <person name="Husnik F."/>
            <person name="Keeling P."/>
            <person name="Hampl V."/>
        </authorList>
    </citation>
    <scope>NUCLEOTIDE SEQUENCE [LARGE SCALE GENOMIC DNA]</scope>
    <source>
        <strain evidence="1">ST1C</strain>
    </source>
</reference>
<dbReference type="AlphaFoldDB" id="A0A5J4U963"/>
<gene>
    <name evidence="1" type="ORF">EZS28_038052</name>
</gene>
<dbReference type="Gene3D" id="3.30.70.270">
    <property type="match status" value="1"/>
</dbReference>
<proteinExistence type="predicted"/>
<evidence type="ECO:0008006" key="3">
    <source>
        <dbReference type="Google" id="ProtNLM"/>
    </source>
</evidence>
<comment type="caution">
    <text evidence="1">The sequence shown here is derived from an EMBL/GenBank/DDBJ whole genome shotgun (WGS) entry which is preliminary data.</text>
</comment>
<evidence type="ECO:0000313" key="2">
    <source>
        <dbReference type="Proteomes" id="UP000324800"/>
    </source>
</evidence>
<dbReference type="Proteomes" id="UP000324800">
    <property type="component" value="Unassembled WGS sequence"/>
</dbReference>
<protein>
    <recommendedName>
        <fullName evidence="3">Reverse transcriptase domain-containing protein</fullName>
    </recommendedName>
</protein>